<organism evidence="1">
    <name type="scientific">bioreactor metagenome</name>
    <dbReference type="NCBI Taxonomy" id="1076179"/>
    <lineage>
        <taxon>unclassified sequences</taxon>
        <taxon>metagenomes</taxon>
        <taxon>ecological metagenomes</taxon>
    </lineage>
</organism>
<dbReference type="PIRSF" id="PIRSF004789">
    <property type="entry name" value="DR1281"/>
    <property type="match status" value="1"/>
</dbReference>
<dbReference type="InterPro" id="IPR005235">
    <property type="entry name" value="YmdB-like"/>
</dbReference>
<keyword evidence="1" id="KW-0378">Hydrolase</keyword>
<protein>
    <submittedName>
        <fullName evidence="1">2',3'-cyclic-nucleotide 2'-phosphodiesterase</fullName>
        <ecNumber evidence="1">3.1.4.16</ecNumber>
    </submittedName>
</protein>
<dbReference type="GO" id="GO:0008663">
    <property type="term" value="F:2',3'-cyclic-nucleotide 2'-phosphodiesterase activity"/>
    <property type="evidence" value="ECO:0007669"/>
    <property type="project" value="UniProtKB-EC"/>
</dbReference>
<dbReference type="EMBL" id="VSSQ01000008">
    <property type="protein sequence ID" value="MPL58818.1"/>
    <property type="molecule type" value="Genomic_DNA"/>
</dbReference>
<dbReference type="InterPro" id="IPR029052">
    <property type="entry name" value="Metallo-depent_PP-like"/>
</dbReference>
<evidence type="ECO:0000313" key="1">
    <source>
        <dbReference type="EMBL" id="MPL58818.1"/>
    </source>
</evidence>
<name>A0A644SVT4_9ZZZZ</name>
<reference evidence="1" key="1">
    <citation type="submission" date="2019-08" db="EMBL/GenBank/DDBJ databases">
        <authorList>
            <person name="Kucharzyk K."/>
            <person name="Murdoch R.W."/>
            <person name="Higgins S."/>
            <person name="Loffler F."/>
        </authorList>
    </citation>
    <scope>NUCLEOTIDE SEQUENCE</scope>
</reference>
<gene>
    <name evidence="1" type="primary">ymdB_3</name>
    <name evidence="1" type="ORF">SDC9_04361</name>
</gene>
<dbReference type="PANTHER" id="PTHR36303:SF1">
    <property type="entry name" value="2',3'-CYCLIC-NUCLEOTIDE 2'-PHOSPHODIESTERASE"/>
    <property type="match status" value="1"/>
</dbReference>
<comment type="caution">
    <text evidence="1">The sequence shown here is derived from an EMBL/GenBank/DDBJ whole genome shotgun (WGS) entry which is preliminary data.</text>
</comment>
<sequence>MNERKASLIMVGDIVGPPGLRALFALLPSFAKKHSADLVVANGENAQKGYGIGKEELDIMLSAGVSAITTGNHVWERKDAMELLDGEQALLRPANYPAGLSGKGLLHVKGRAFEWVVINLQGREGLYAIDCPFRTADELVAKARRQHPGAFVIVDFHAESPEEKEALAWHLDGRASVVAGTHTHVPTADERILPKGTGYITDLGMTGAIDSIIGVKTEICVKRSLTQIPYKMETAEGEAFMSGALFHIDPSTMACVGIERFNLRTD</sequence>
<proteinExistence type="predicted"/>
<dbReference type="NCBIfam" id="TIGR00282">
    <property type="entry name" value="TIGR00282 family metallophosphoesterase"/>
    <property type="match status" value="1"/>
</dbReference>
<accession>A0A644SVT4</accession>
<dbReference type="EC" id="3.1.4.16" evidence="1"/>
<dbReference type="GO" id="GO:0004113">
    <property type="term" value="F:2',3'-cyclic-nucleotide 3'-phosphodiesterase activity"/>
    <property type="evidence" value="ECO:0007669"/>
    <property type="project" value="TreeGrafter"/>
</dbReference>
<dbReference type="Pfam" id="PF13277">
    <property type="entry name" value="YmdB"/>
    <property type="match status" value="1"/>
</dbReference>
<dbReference type="SUPFAM" id="SSF56300">
    <property type="entry name" value="Metallo-dependent phosphatases"/>
    <property type="match status" value="1"/>
</dbReference>
<dbReference type="AlphaFoldDB" id="A0A644SVT4"/>
<dbReference type="PANTHER" id="PTHR36303">
    <property type="entry name" value="2',3'-CYCLIC-NUCLEOTIDE 2'-PHOSPHODIESTERASE"/>
    <property type="match status" value="1"/>
</dbReference>
<dbReference type="Gene3D" id="3.60.21.10">
    <property type="match status" value="1"/>
</dbReference>